<comment type="caution">
    <text evidence="1">The sequence shown here is derived from an EMBL/GenBank/DDBJ whole genome shotgun (WGS) entry which is preliminary data.</text>
</comment>
<reference evidence="1 2" key="2">
    <citation type="journal article" date="2022" name="Mol. Ecol. Resour.">
        <title>The genomes of chicory, endive, great burdock and yacon provide insights into Asteraceae paleo-polyploidization history and plant inulin production.</title>
        <authorList>
            <person name="Fan W."/>
            <person name="Wang S."/>
            <person name="Wang H."/>
            <person name="Wang A."/>
            <person name="Jiang F."/>
            <person name="Liu H."/>
            <person name="Zhao H."/>
            <person name="Xu D."/>
            <person name="Zhang Y."/>
        </authorList>
    </citation>
    <scope>NUCLEOTIDE SEQUENCE [LARGE SCALE GENOMIC DNA]</scope>
    <source>
        <strain evidence="2">cv. Punajuju</strain>
        <tissue evidence="1">Leaves</tissue>
    </source>
</reference>
<name>A0ACB9DYR5_CICIN</name>
<evidence type="ECO:0000313" key="2">
    <source>
        <dbReference type="Proteomes" id="UP001055811"/>
    </source>
</evidence>
<sequence length="89" mass="9771">MAETGRKRKKATVGSATSETDSFSRLEIASASPPCENFFSSEKVETYSASFCPLFRDIELLRLLNKDTMGISPALNFTIVLSEPSVSLF</sequence>
<accession>A0ACB9DYR5</accession>
<dbReference type="Proteomes" id="UP001055811">
    <property type="component" value="Linkage Group LG04"/>
</dbReference>
<reference evidence="2" key="1">
    <citation type="journal article" date="2022" name="Mol. Ecol. Resour.">
        <title>The genomes of chicory, endive, great burdock and yacon provide insights into Asteraceae palaeo-polyploidization history and plant inulin production.</title>
        <authorList>
            <person name="Fan W."/>
            <person name="Wang S."/>
            <person name="Wang H."/>
            <person name="Wang A."/>
            <person name="Jiang F."/>
            <person name="Liu H."/>
            <person name="Zhao H."/>
            <person name="Xu D."/>
            <person name="Zhang Y."/>
        </authorList>
    </citation>
    <scope>NUCLEOTIDE SEQUENCE [LARGE SCALE GENOMIC DNA]</scope>
    <source>
        <strain evidence="2">cv. Punajuju</strain>
    </source>
</reference>
<organism evidence="1 2">
    <name type="scientific">Cichorium intybus</name>
    <name type="common">Chicory</name>
    <dbReference type="NCBI Taxonomy" id="13427"/>
    <lineage>
        <taxon>Eukaryota</taxon>
        <taxon>Viridiplantae</taxon>
        <taxon>Streptophyta</taxon>
        <taxon>Embryophyta</taxon>
        <taxon>Tracheophyta</taxon>
        <taxon>Spermatophyta</taxon>
        <taxon>Magnoliopsida</taxon>
        <taxon>eudicotyledons</taxon>
        <taxon>Gunneridae</taxon>
        <taxon>Pentapetalae</taxon>
        <taxon>asterids</taxon>
        <taxon>campanulids</taxon>
        <taxon>Asterales</taxon>
        <taxon>Asteraceae</taxon>
        <taxon>Cichorioideae</taxon>
        <taxon>Cichorieae</taxon>
        <taxon>Cichoriinae</taxon>
        <taxon>Cichorium</taxon>
    </lineage>
</organism>
<protein>
    <submittedName>
        <fullName evidence="1">Uncharacterized protein</fullName>
    </submittedName>
</protein>
<proteinExistence type="predicted"/>
<evidence type="ECO:0000313" key="1">
    <source>
        <dbReference type="EMBL" id="KAI3751774.1"/>
    </source>
</evidence>
<keyword evidence="2" id="KW-1185">Reference proteome</keyword>
<gene>
    <name evidence="1" type="ORF">L2E82_22865</name>
</gene>
<dbReference type="EMBL" id="CM042012">
    <property type="protein sequence ID" value="KAI3751774.1"/>
    <property type="molecule type" value="Genomic_DNA"/>
</dbReference>